<evidence type="ECO:0000256" key="1">
    <source>
        <dbReference type="SAM" id="Coils"/>
    </source>
</evidence>
<feature type="coiled-coil region" evidence="1">
    <location>
        <begin position="310"/>
        <end position="367"/>
    </location>
</feature>
<sequence>MNARVLRVIRERGHMAASTGSLGQLVVQITLDPSAYNAGARDIKSAASSVGTSLKQSGETGAAGMDKIGIHTAAARRELLVMAHETLTGSFKNLIGSSMVLAEEMDAVEVVTSAAGLSIVGLIGTIAAFAVAAVKGHAETEKFNNSLILTGNYAGVTASSFQALTQSIASSTGSSVGTAREGLQALVSSGQITGQALQILGADVVRMHDLTGKSLDDIAEDYAKMPEGVAKWAEQHNTSMHFITTAQYEYIRALEDAGDKQGAILAVAKALDAQISGQSLQNLGYLEKAWRGVGTAISGVWEWMKSLGRAETAAEKIAAATAEVQRLQNALNSPTGKMNSDLLTPQLNAARAQLDALNRDALKEQDAATTKSQNDMDQAAGIKASDFLKKLQDEERGIHRVDDALSEYRKNVAAYNKANPNNQISAAQQATDEAYLRKHYADQGGVSAANKARKDELAAALQTTKNGLDLINAAYKASDDQLQALHKATLISDQAYYEAEISLADDTAQQQIAAYQQQKKTLQDAYWRAPSEERIKITQQIGEVDTSIAKVTQENAAKVAVLITQQTEAQRQYKKSIEDAHNALLAQAGVSETKALADFDEKYRGASLQAVSTGDLSGAAFLDQDRQLTALSARYNDIVAQAKAAQTKIDLDQQTGLAGLFDGFSQLRDNSEETVQSLQTLYDQVNRLSWSTNDEGVLRSLDQLRDKIRQSMVDSQGYLQDFTDAGRSAFTGMFSDIVTGTKTPAQAVASMVSSMLASFAQIFANKAYSSLANSILGFLSPSTLTGSAGYSFTMPASISGSGALFGVGAGLGFATGGSVWGAGSGTSDSINARLSNGEFVVKESVASRPGMRGFLTALNGGGAISGSNRFADGGPVEGSSASASSPQVEVNIHNAPAGTQTTQSKTASGGLRLDVLLPAIDQHIAAGIQSGRGTTAKAMQRQYGLNRTVGGTS</sequence>
<gene>
    <name evidence="3" type="ORF">VSR33_20455</name>
</gene>
<evidence type="ECO:0000313" key="4">
    <source>
        <dbReference type="Proteomes" id="UP001390669"/>
    </source>
</evidence>
<dbReference type="Pfam" id="PF06791">
    <property type="entry name" value="TMP_2"/>
    <property type="match status" value="1"/>
</dbReference>
<accession>A0ABU9SEQ5</accession>
<name>A0ABU9SEQ5_9BURK</name>
<comment type="caution">
    <text evidence="3">The sequence shown here is derived from an EMBL/GenBank/DDBJ whole genome shotgun (WGS) entry which is preliminary data.</text>
</comment>
<protein>
    <submittedName>
        <fullName evidence="3">Phage tail length tape measure family protein</fullName>
    </submittedName>
</protein>
<keyword evidence="4" id="KW-1185">Reference proteome</keyword>
<feature type="domain" description="Bacteriophage tail tape measure N-terminal" evidence="2">
    <location>
        <begin position="96"/>
        <end position="252"/>
    </location>
</feature>
<evidence type="ECO:0000313" key="3">
    <source>
        <dbReference type="EMBL" id="MEM5449852.1"/>
    </source>
</evidence>
<evidence type="ECO:0000259" key="2">
    <source>
        <dbReference type="Pfam" id="PF06791"/>
    </source>
</evidence>
<organism evidence="3 4">
    <name type="scientific">Paraburkholderia guartelaensis</name>
    <dbReference type="NCBI Taxonomy" id="2546446"/>
    <lineage>
        <taxon>Bacteria</taxon>
        <taxon>Pseudomonadati</taxon>
        <taxon>Pseudomonadota</taxon>
        <taxon>Betaproteobacteria</taxon>
        <taxon>Burkholderiales</taxon>
        <taxon>Burkholderiaceae</taxon>
        <taxon>Paraburkholderia</taxon>
    </lineage>
</organism>
<proteinExistence type="predicted"/>
<dbReference type="InterPro" id="IPR009628">
    <property type="entry name" value="Phage_tape_measure_N"/>
</dbReference>
<keyword evidence="1" id="KW-0175">Coiled coil</keyword>
<dbReference type="EMBL" id="JAYMRW010000008">
    <property type="protein sequence ID" value="MEM5449852.1"/>
    <property type="molecule type" value="Genomic_DNA"/>
</dbReference>
<reference evidence="3 4" key="1">
    <citation type="submission" date="2024-01" db="EMBL/GenBank/DDBJ databases">
        <title>The diversity of rhizobia nodulating Mimosa spp. in eleven states of Brazil covering several biomes is determined by host plant, location, and edaphic factors.</title>
        <authorList>
            <person name="Rouws L."/>
            <person name="Barauna A."/>
            <person name="Beukes C."/>
            <person name="De Faria S.M."/>
            <person name="Gross E."/>
            <person name="Dos Reis Junior F.B."/>
            <person name="Simon M."/>
            <person name="Maluk M."/>
            <person name="Odee D.W."/>
            <person name="Kenicer G."/>
            <person name="Young J.P.W."/>
            <person name="Reis V.M."/>
            <person name="Zilli J."/>
            <person name="James E.K."/>
        </authorList>
    </citation>
    <scope>NUCLEOTIDE SEQUENCE [LARGE SCALE GENOMIC DNA]</scope>
    <source>
        <strain evidence="3 4">JPY164</strain>
    </source>
</reference>
<dbReference type="Proteomes" id="UP001390669">
    <property type="component" value="Unassembled WGS sequence"/>
</dbReference>